<feature type="compositionally biased region" description="Low complexity" evidence="1">
    <location>
        <begin position="7"/>
        <end position="21"/>
    </location>
</feature>
<feature type="compositionally biased region" description="Acidic residues" evidence="1">
    <location>
        <begin position="305"/>
        <end position="317"/>
    </location>
</feature>
<feature type="region of interest" description="Disordered" evidence="1">
    <location>
        <begin position="1"/>
        <end position="72"/>
    </location>
</feature>
<proteinExistence type="predicted"/>
<feature type="region of interest" description="Disordered" evidence="1">
    <location>
        <begin position="277"/>
        <end position="321"/>
    </location>
</feature>
<feature type="compositionally biased region" description="Low complexity" evidence="1">
    <location>
        <begin position="33"/>
        <end position="50"/>
    </location>
</feature>
<dbReference type="EMBL" id="VOIH02000003">
    <property type="protein sequence ID" value="KAF3449985.1"/>
    <property type="molecule type" value="Genomic_DNA"/>
</dbReference>
<name>A0A8K0HDS8_9ROSA</name>
<keyword evidence="3" id="KW-1185">Reference proteome</keyword>
<dbReference type="Proteomes" id="UP000796880">
    <property type="component" value="Unassembled WGS sequence"/>
</dbReference>
<dbReference type="PANTHER" id="PTHR37173:SF1">
    <property type="entry name" value="PROLINE-RICH FAMILY PROTEIN"/>
    <property type="match status" value="1"/>
</dbReference>
<dbReference type="AlphaFoldDB" id="A0A8K0HDS8"/>
<dbReference type="OrthoDB" id="1735564at2759"/>
<evidence type="ECO:0000256" key="1">
    <source>
        <dbReference type="SAM" id="MobiDB-lite"/>
    </source>
</evidence>
<feature type="compositionally biased region" description="Basic and acidic residues" evidence="1">
    <location>
        <begin position="294"/>
        <end position="304"/>
    </location>
</feature>
<dbReference type="Pfam" id="PF15306">
    <property type="entry name" value="LIN37"/>
    <property type="match status" value="1"/>
</dbReference>
<evidence type="ECO:0000313" key="3">
    <source>
        <dbReference type="Proteomes" id="UP000796880"/>
    </source>
</evidence>
<comment type="caution">
    <text evidence="2">The sequence shown here is derived from an EMBL/GenBank/DDBJ whole genome shotgun (WGS) entry which is preliminary data.</text>
</comment>
<organism evidence="2 3">
    <name type="scientific">Rhamnella rubrinervis</name>
    <dbReference type="NCBI Taxonomy" id="2594499"/>
    <lineage>
        <taxon>Eukaryota</taxon>
        <taxon>Viridiplantae</taxon>
        <taxon>Streptophyta</taxon>
        <taxon>Embryophyta</taxon>
        <taxon>Tracheophyta</taxon>
        <taxon>Spermatophyta</taxon>
        <taxon>Magnoliopsida</taxon>
        <taxon>eudicotyledons</taxon>
        <taxon>Gunneridae</taxon>
        <taxon>Pentapetalae</taxon>
        <taxon>rosids</taxon>
        <taxon>fabids</taxon>
        <taxon>Rosales</taxon>
        <taxon>Rhamnaceae</taxon>
        <taxon>rhamnoid group</taxon>
        <taxon>Rhamneae</taxon>
        <taxon>Rhamnella</taxon>
    </lineage>
</organism>
<reference evidence="2" key="1">
    <citation type="submission" date="2020-03" db="EMBL/GenBank/DDBJ databases">
        <title>A high-quality chromosome-level genome assembly of a woody plant with both climbing and erect habits, Rhamnella rubrinervis.</title>
        <authorList>
            <person name="Lu Z."/>
            <person name="Yang Y."/>
            <person name="Zhu X."/>
            <person name="Sun Y."/>
        </authorList>
    </citation>
    <scope>NUCLEOTIDE SEQUENCE</scope>
    <source>
        <strain evidence="2">BYM</strain>
        <tissue evidence="2">Leaf</tissue>
    </source>
</reference>
<gene>
    <name evidence="2" type="ORF">FNV43_RR06064</name>
</gene>
<accession>A0A8K0HDS8</accession>
<dbReference type="PANTHER" id="PTHR37173">
    <property type="entry name" value="HYDROXYPROLINE-RICH GLYCOPROTEIN FAMILY PROTEIN"/>
    <property type="match status" value="1"/>
</dbReference>
<feature type="region of interest" description="Disordered" evidence="1">
    <location>
        <begin position="98"/>
        <end position="121"/>
    </location>
</feature>
<protein>
    <submittedName>
        <fullName evidence="2">Uncharacterized protein</fullName>
    </submittedName>
</protein>
<sequence>MAIDPNSTATTTLSSPTSTVSVAISGTGAVPGTTPSIATTPTPSTAANSARQFTNPSPSRPVSPLNHPHPHLLHHHQQLTPFAQHHQPLYTAQALPIRSPNPNFQLAKPPHDPSSSPAQGIPYPVASSGRGFIRHLPVSDQTVTVANPGGGYPPRPLVNFPHGGVRTHLESLSHAATHAMRPPPYNLQQQHHHYLQRPHLASTGGLVKGVPVSASLKVAPPSSVPYSNGYKDMRDKGRDDNLAVIRHRNVRITEGASLYALCRSWLKDGVAEESQPQYGDAMRSLPKPSPIHMKNADLSKKKEAEDDGDEEVEDEESVEHLSSQDLLKRHIKRAKKVRSRLREERLKRIARYKSRLALLLPPLVEQQFRNDAAAGT</sequence>
<evidence type="ECO:0000313" key="2">
    <source>
        <dbReference type="EMBL" id="KAF3449985.1"/>
    </source>
</evidence>
<dbReference type="GO" id="GO:0017053">
    <property type="term" value="C:transcription repressor complex"/>
    <property type="evidence" value="ECO:0007669"/>
    <property type="project" value="InterPro"/>
</dbReference>
<dbReference type="InterPro" id="IPR028226">
    <property type="entry name" value="LIN37"/>
</dbReference>